<keyword evidence="3" id="KW-1185">Reference proteome</keyword>
<feature type="transmembrane region" description="Helical" evidence="1">
    <location>
        <begin position="154"/>
        <end position="172"/>
    </location>
</feature>
<keyword evidence="1" id="KW-0812">Transmembrane</keyword>
<feature type="transmembrane region" description="Helical" evidence="1">
    <location>
        <begin position="184"/>
        <end position="205"/>
    </location>
</feature>
<protein>
    <submittedName>
        <fullName evidence="2">Uncharacterized membrane protein YpjA</fullName>
    </submittedName>
</protein>
<keyword evidence="1" id="KW-1133">Transmembrane helix</keyword>
<feature type="transmembrane region" description="Helical" evidence="1">
    <location>
        <begin position="127"/>
        <end position="147"/>
    </location>
</feature>
<feature type="transmembrane region" description="Helical" evidence="1">
    <location>
        <begin position="85"/>
        <end position="107"/>
    </location>
</feature>
<dbReference type="InterPro" id="IPR009845">
    <property type="entry name" value="DUF1405"/>
</dbReference>
<name>A0A1N7B787_9EURY</name>
<feature type="transmembrane region" description="Helical" evidence="1">
    <location>
        <begin position="18"/>
        <end position="36"/>
    </location>
</feature>
<dbReference type="Proteomes" id="UP000186914">
    <property type="component" value="Unassembled WGS sequence"/>
</dbReference>
<evidence type="ECO:0000313" key="2">
    <source>
        <dbReference type="EMBL" id="SIR47117.1"/>
    </source>
</evidence>
<dbReference type="PANTHER" id="PTHR40042:SF1">
    <property type="entry name" value="DUF1405 DOMAIN-CONTAINING PROTEIN"/>
    <property type="match status" value="1"/>
</dbReference>
<reference evidence="3" key="1">
    <citation type="submission" date="2017-01" db="EMBL/GenBank/DDBJ databases">
        <authorList>
            <person name="Varghese N."/>
            <person name="Submissions S."/>
        </authorList>
    </citation>
    <scope>NUCLEOTIDE SEQUENCE [LARGE SCALE GENOMIC DNA]</scope>
    <source>
        <strain evidence="3">CGMCC 1.7737</strain>
    </source>
</reference>
<dbReference type="EMBL" id="FTNO01000002">
    <property type="protein sequence ID" value="SIR47117.1"/>
    <property type="molecule type" value="Genomic_DNA"/>
</dbReference>
<gene>
    <name evidence="2" type="ORF">SAMN05421858_2379</name>
</gene>
<dbReference type="OrthoDB" id="304519at2157"/>
<proteinExistence type="predicted"/>
<dbReference type="RefSeq" id="WP_076430429.1">
    <property type="nucleotide sequence ID" value="NZ_FTNO01000002.1"/>
</dbReference>
<accession>A0A1N7B787</accession>
<feature type="transmembrane region" description="Helical" evidence="1">
    <location>
        <begin position="56"/>
        <end position="73"/>
    </location>
</feature>
<organism evidence="2 3">
    <name type="scientific">Haladaptatus litoreus</name>
    <dbReference type="NCBI Taxonomy" id="553468"/>
    <lineage>
        <taxon>Archaea</taxon>
        <taxon>Methanobacteriati</taxon>
        <taxon>Methanobacteriota</taxon>
        <taxon>Stenosarchaea group</taxon>
        <taxon>Halobacteria</taxon>
        <taxon>Halobacteriales</taxon>
        <taxon>Haladaptataceae</taxon>
        <taxon>Haladaptatus</taxon>
    </lineage>
</organism>
<sequence>MAIPERYARYYLENAPSLVWLLLVNSLAILVGIRFYVETMPEVPTFLWPLYADSPMALALVTASLLTLLPNLGNRLSDAPQNLPLAYLHTFAFVWLVKFGIWTFVGLNLGFSAYFGPPWDPNAVWDYWGIIITHLAFVVEAFLIPYYGRTTRGALVAALVVALASDVLDYGFGFHPPLRYEPGLLLPLATITLSVISVFAAARVFDRLEPV</sequence>
<dbReference type="PANTHER" id="PTHR40042">
    <property type="entry name" value="HYPOTHETICAL MEMBRANE SPANNING PROTEIN"/>
    <property type="match status" value="1"/>
</dbReference>
<keyword evidence="1" id="KW-0472">Membrane</keyword>
<evidence type="ECO:0000313" key="3">
    <source>
        <dbReference type="Proteomes" id="UP000186914"/>
    </source>
</evidence>
<evidence type="ECO:0000256" key="1">
    <source>
        <dbReference type="SAM" id="Phobius"/>
    </source>
</evidence>
<dbReference type="Pfam" id="PF07187">
    <property type="entry name" value="DUF1405"/>
    <property type="match status" value="1"/>
</dbReference>
<dbReference type="AlphaFoldDB" id="A0A1N7B787"/>